<feature type="domain" description="Large ribosomal subunit protein bL25 beta" evidence="8">
    <location>
        <begin position="103"/>
        <end position="185"/>
    </location>
</feature>
<dbReference type="SUPFAM" id="SSF50715">
    <property type="entry name" value="Ribosomal protein L25-like"/>
    <property type="match status" value="1"/>
</dbReference>
<dbReference type="Proteomes" id="UP000177230">
    <property type="component" value="Unassembled WGS sequence"/>
</dbReference>
<dbReference type="Gene3D" id="2.170.120.20">
    <property type="entry name" value="Ribosomal protein L25, beta domain"/>
    <property type="match status" value="1"/>
</dbReference>
<sequence length="218" mass="23717">MHEVTLIAHRREEQGKQKAKALRKNGKIPAVVYGQGKPAIPLMFEAKDLLPLFKYASSENVIITLKLAEEKGELKAIIKEAQTEPIHNVLLHLDLQEIQLKEKIRVKIPLALTGIPDGVKNGGGILEHILDLVEISCLPTDIPDQITLDVQHLKIGQSLHVSDIKLENGEVISDPSKVITTVIAPLVEAAAAETPATAEAAKEPEVIVKGKKDEEAAE</sequence>
<keyword evidence="4 5" id="KW-0687">Ribonucleoprotein</keyword>
<dbReference type="GO" id="GO:0008097">
    <property type="term" value="F:5S rRNA binding"/>
    <property type="evidence" value="ECO:0007669"/>
    <property type="project" value="InterPro"/>
</dbReference>
<evidence type="ECO:0000259" key="7">
    <source>
        <dbReference type="Pfam" id="PF01386"/>
    </source>
</evidence>
<evidence type="ECO:0000256" key="3">
    <source>
        <dbReference type="ARBA" id="ARBA00022980"/>
    </source>
</evidence>
<evidence type="ECO:0000256" key="5">
    <source>
        <dbReference type="HAMAP-Rule" id="MF_01334"/>
    </source>
</evidence>
<dbReference type="InterPro" id="IPR001021">
    <property type="entry name" value="Ribosomal_bL25_long"/>
</dbReference>
<dbReference type="PANTHER" id="PTHR33284">
    <property type="entry name" value="RIBOSOMAL PROTEIN L25/GLN-TRNA SYNTHETASE, ANTI-CODON-BINDING DOMAIN-CONTAINING PROTEIN"/>
    <property type="match status" value="1"/>
</dbReference>
<evidence type="ECO:0000256" key="2">
    <source>
        <dbReference type="ARBA" id="ARBA00022884"/>
    </source>
</evidence>
<dbReference type="AlphaFoldDB" id="A0A1F5R766"/>
<evidence type="ECO:0000259" key="8">
    <source>
        <dbReference type="Pfam" id="PF14693"/>
    </source>
</evidence>
<dbReference type="EMBL" id="MFFM01000039">
    <property type="protein sequence ID" value="OGF10302.1"/>
    <property type="molecule type" value="Genomic_DNA"/>
</dbReference>
<organism evidence="9 10">
    <name type="scientific">Candidatus Edwardsbacteria bacterium GWF2_54_11</name>
    <dbReference type="NCBI Taxonomy" id="1817851"/>
    <lineage>
        <taxon>Bacteria</taxon>
        <taxon>Candidatus Edwardsiibacteriota</taxon>
    </lineage>
</organism>
<dbReference type="Gene3D" id="2.40.240.10">
    <property type="entry name" value="Ribosomal Protein L25, Chain P"/>
    <property type="match status" value="1"/>
</dbReference>
<name>A0A1F5R766_9BACT</name>
<evidence type="ECO:0000256" key="1">
    <source>
        <dbReference type="ARBA" id="ARBA00022730"/>
    </source>
</evidence>
<comment type="similarity">
    <text evidence="5">Belongs to the bacterial ribosomal protein bL25 family. CTC subfamily.</text>
</comment>
<dbReference type="GO" id="GO:0022625">
    <property type="term" value="C:cytosolic large ribosomal subunit"/>
    <property type="evidence" value="ECO:0007669"/>
    <property type="project" value="TreeGrafter"/>
</dbReference>
<reference evidence="9 10" key="1">
    <citation type="journal article" date="2016" name="Nat. Commun.">
        <title>Thousands of microbial genomes shed light on interconnected biogeochemical processes in an aquifer system.</title>
        <authorList>
            <person name="Anantharaman K."/>
            <person name="Brown C.T."/>
            <person name="Hug L.A."/>
            <person name="Sharon I."/>
            <person name="Castelle C.J."/>
            <person name="Probst A.J."/>
            <person name="Thomas B.C."/>
            <person name="Singh A."/>
            <person name="Wilkins M.J."/>
            <person name="Karaoz U."/>
            <person name="Brodie E.L."/>
            <person name="Williams K.H."/>
            <person name="Hubbard S.S."/>
            <person name="Banfield J.F."/>
        </authorList>
    </citation>
    <scope>NUCLEOTIDE SEQUENCE [LARGE SCALE GENOMIC DNA]</scope>
</reference>
<dbReference type="InterPro" id="IPR029751">
    <property type="entry name" value="Ribosomal_L25_dom"/>
</dbReference>
<comment type="caution">
    <text evidence="9">The sequence shown here is derived from an EMBL/GenBank/DDBJ whole genome shotgun (WGS) entry which is preliminary data.</text>
</comment>
<evidence type="ECO:0000313" key="10">
    <source>
        <dbReference type="Proteomes" id="UP000177230"/>
    </source>
</evidence>
<feature type="domain" description="Large ribosomal subunit protein bL25 L25" evidence="7">
    <location>
        <begin position="8"/>
        <end position="95"/>
    </location>
</feature>
<protein>
    <recommendedName>
        <fullName evidence="5">Large ribosomal subunit protein bL25</fullName>
    </recommendedName>
    <alternativeName>
        <fullName evidence="5">General stress protein CTC</fullName>
    </alternativeName>
</protein>
<comment type="function">
    <text evidence="5">This is one of the proteins that binds to the 5S RNA in the ribosome where it forms part of the central protuberance.</text>
</comment>
<evidence type="ECO:0000256" key="4">
    <source>
        <dbReference type="ARBA" id="ARBA00023274"/>
    </source>
</evidence>
<dbReference type="GO" id="GO:0003735">
    <property type="term" value="F:structural constituent of ribosome"/>
    <property type="evidence" value="ECO:0007669"/>
    <property type="project" value="InterPro"/>
</dbReference>
<dbReference type="Pfam" id="PF01386">
    <property type="entry name" value="Ribosomal_L25p"/>
    <property type="match status" value="1"/>
</dbReference>
<dbReference type="NCBIfam" id="TIGR00731">
    <property type="entry name" value="bL25_bact_ctc"/>
    <property type="match status" value="1"/>
</dbReference>
<dbReference type="InterPro" id="IPR011035">
    <property type="entry name" value="Ribosomal_bL25/Gln-tRNA_synth"/>
</dbReference>
<dbReference type="HAMAP" id="MF_01334">
    <property type="entry name" value="Ribosomal_bL25_CTC"/>
    <property type="match status" value="1"/>
</dbReference>
<comment type="subunit">
    <text evidence="5">Part of the 50S ribosomal subunit; part of the 5S rRNA/L5/L18/L25 subcomplex. Contacts the 5S rRNA. Binds to the 5S rRNA independently of L5 and L18.</text>
</comment>
<keyword evidence="2 5" id="KW-0694">RNA-binding</keyword>
<dbReference type="Pfam" id="PF14693">
    <property type="entry name" value="Ribosomal_TL5_C"/>
    <property type="match status" value="1"/>
</dbReference>
<proteinExistence type="inferred from homology"/>
<dbReference type="InterPro" id="IPR020930">
    <property type="entry name" value="Ribosomal_uL5_bac-type"/>
</dbReference>
<evidence type="ECO:0000313" key="9">
    <source>
        <dbReference type="EMBL" id="OGF10302.1"/>
    </source>
</evidence>
<accession>A0A1F5R766</accession>
<feature type="compositionally biased region" description="Basic and acidic residues" evidence="6">
    <location>
        <begin position="200"/>
        <end position="218"/>
    </location>
</feature>
<keyword evidence="1 5" id="KW-0699">rRNA-binding</keyword>
<dbReference type="CDD" id="cd00495">
    <property type="entry name" value="Ribosomal_L25_TL5_CTC"/>
    <property type="match status" value="1"/>
</dbReference>
<dbReference type="GO" id="GO:0006412">
    <property type="term" value="P:translation"/>
    <property type="evidence" value="ECO:0007669"/>
    <property type="project" value="UniProtKB-UniRule"/>
</dbReference>
<gene>
    <name evidence="5" type="primary">rplY</name>
    <name evidence="5" type="synonym">ctc</name>
    <name evidence="9" type="ORF">A2024_02100</name>
</gene>
<keyword evidence="3 5" id="KW-0689">Ribosomal protein</keyword>
<evidence type="ECO:0000256" key="6">
    <source>
        <dbReference type="SAM" id="MobiDB-lite"/>
    </source>
</evidence>
<dbReference type="PANTHER" id="PTHR33284:SF1">
    <property type="entry name" value="RIBOSOMAL PROTEIN L25_GLN-TRNA SYNTHETASE, ANTI-CODON-BINDING DOMAIN-CONTAINING PROTEIN"/>
    <property type="match status" value="1"/>
</dbReference>
<feature type="region of interest" description="Disordered" evidence="6">
    <location>
        <begin position="194"/>
        <end position="218"/>
    </location>
</feature>
<dbReference type="InterPro" id="IPR020056">
    <property type="entry name" value="Rbsml_bL25/Gln-tRNA_synth_N"/>
</dbReference>
<dbReference type="InterPro" id="IPR037121">
    <property type="entry name" value="Ribosomal_bL25_C"/>
</dbReference>
<dbReference type="InterPro" id="IPR020057">
    <property type="entry name" value="Ribosomal_bL25_b-dom"/>
</dbReference>